<comment type="similarity">
    <text evidence="2">Belongs to the bleomycin resistance protein family.</text>
</comment>
<evidence type="ECO:0000259" key="5">
    <source>
        <dbReference type="PROSITE" id="PS51819"/>
    </source>
</evidence>
<evidence type="ECO:0000313" key="7">
    <source>
        <dbReference type="Proteomes" id="UP001529338"/>
    </source>
</evidence>
<feature type="domain" description="VOC" evidence="5">
    <location>
        <begin position="73"/>
        <end position="190"/>
    </location>
</feature>
<evidence type="ECO:0000256" key="1">
    <source>
        <dbReference type="ARBA" id="ARBA00006817"/>
    </source>
</evidence>
<dbReference type="InterPro" id="IPR000335">
    <property type="entry name" value="Bleomycin-R"/>
</dbReference>
<keyword evidence="4" id="KW-0046">Antibiotic resistance</keyword>
<dbReference type="PROSITE" id="PS51819">
    <property type="entry name" value="VOC"/>
    <property type="match status" value="1"/>
</dbReference>
<comment type="caution">
    <text evidence="6">The sequence shown here is derived from an EMBL/GenBank/DDBJ whole genome shotgun (WGS) entry which is preliminary data.</text>
</comment>
<proteinExistence type="inferred from homology"/>
<accession>A0ABT7SEZ1</accession>
<gene>
    <name evidence="6" type="ORF">QRT04_07435</name>
</gene>
<dbReference type="InterPro" id="IPR037523">
    <property type="entry name" value="VOC_core"/>
</dbReference>
<protein>
    <recommendedName>
        <fullName evidence="3">Bleomycin resistance protein</fullName>
    </recommendedName>
</protein>
<dbReference type="SUPFAM" id="SSF54593">
    <property type="entry name" value="Glyoxalase/Bleomycin resistance protein/Dihydroxybiphenyl dioxygenase"/>
    <property type="match status" value="1"/>
</dbReference>
<dbReference type="Pfam" id="PF19581">
    <property type="entry name" value="Glyoxalase_7"/>
    <property type="match status" value="1"/>
</dbReference>
<evidence type="ECO:0000256" key="3">
    <source>
        <dbReference type="ARBA" id="ARBA00021572"/>
    </source>
</evidence>
<dbReference type="Proteomes" id="UP001529338">
    <property type="component" value="Unassembled WGS sequence"/>
</dbReference>
<evidence type="ECO:0000256" key="2">
    <source>
        <dbReference type="ARBA" id="ARBA00011051"/>
    </source>
</evidence>
<dbReference type="InterPro" id="IPR045517">
    <property type="entry name" value="Glyoxalase_8"/>
</dbReference>
<evidence type="ECO:0000256" key="4">
    <source>
        <dbReference type="ARBA" id="ARBA00023251"/>
    </source>
</evidence>
<dbReference type="Pfam" id="PF08327">
    <property type="entry name" value="AHSA1"/>
    <property type="match status" value="1"/>
</dbReference>
<name>A0ABT7SEZ1_9CELL</name>
<dbReference type="SUPFAM" id="SSF55961">
    <property type="entry name" value="Bet v1-like"/>
    <property type="match status" value="1"/>
</dbReference>
<dbReference type="CDD" id="cd08349">
    <property type="entry name" value="BLMA_like"/>
    <property type="match status" value="1"/>
</dbReference>
<evidence type="ECO:0000313" key="6">
    <source>
        <dbReference type="EMBL" id="MDM7854758.1"/>
    </source>
</evidence>
<keyword evidence="7" id="KW-1185">Reference proteome</keyword>
<dbReference type="InterPro" id="IPR029068">
    <property type="entry name" value="Glyas_Bleomycin-R_OHBP_Dase"/>
</dbReference>
<dbReference type="InterPro" id="IPR013538">
    <property type="entry name" value="ASHA1/2-like_C"/>
</dbReference>
<organism evidence="6 7">
    <name type="scientific">Cellulomonas alba</name>
    <dbReference type="NCBI Taxonomy" id="3053467"/>
    <lineage>
        <taxon>Bacteria</taxon>
        <taxon>Bacillati</taxon>
        <taxon>Actinomycetota</taxon>
        <taxon>Actinomycetes</taxon>
        <taxon>Micrococcales</taxon>
        <taxon>Cellulomonadaceae</taxon>
        <taxon>Cellulomonas</taxon>
    </lineage>
</organism>
<comment type="similarity">
    <text evidence="1">Belongs to the AHA1 family.</text>
</comment>
<reference evidence="6 7" key="1">
    <citation type="submission" date="2023-06" db="EMBL/GenBank/DDBJ databases">
        <title>Cellulomonas sp. MW4 Whole genome sequence.</title>
        <authorList>
            <person name="Park S."/>
        </authorList>
    </citation>
    <scope>NUCLEOTIDE SEQUENCE [LARGE SCALE GENOMIC DNA]</scope>
    <source>
        <strain evidence="6 7">MW4</strain>
    </source>
</reference>
<dbReference type="EMBL" id="JAUCGQ010000001">
    <property type="protein sequence ID" value="MDM7854758.1"/>
    <property type="molecule type" value="Genomic_DNA"/>
</dbReference>
<dbReference type="InterPro" id="IPR023393">
    <property type="entry name" value="START-like_dom_sf"/>
</dbReference>
<dbReference type="Gene3D" id="3.30.530.20">
    <property type="match status" value="1"/>
</dbReference>
<dbReference type="Pfam" id="PF20066">
    <property type="entry name" value="Glyoxalase_8"/>
    <property type="match status" value="1"/>
</dbReference>
<sequence>MTETVTPEPVTPGAATPKQMARRLRAELAARGLAIGHSEALELVAHQWGARDWNTLAARQPGAGASPGASAVSPGAAVPILRIFDRAKAVEFYVDYLGFRLDWENGGQHDHSPLYAQVSRGAAVLHLSEHHGDASPGGAALIPVADVDALHDELHTREYDFARPGVSAEEWGRVMVVIDPFHNRIVFHEPPAAAVEPRPSEAAAPIELASELTVPPEVAFDAFTQRIGEWWHEAYSPGGLVGLDTGGAVGARVTMALADGTTYPWGTVTVWDPPHRYAQTFTLAQDTENPSTLDVRFEPRAGGGCTVRFAHGGWTAGNLADRARFTEWDILLGRFAAVAEGREVPPVPRWVTGEEPRPHAT</sequence>
<dbReference type="RefSeq" id="WP_289454580.1">
    <property type="nucleotide sequence ID" value="NZ_JAUCGQ010000001.1"/>
</dbReference>
<dbReference type="Gene3D" id="3.10.180.10">
    <property type="entry name" value="2,3-Dihydroxybiphenyl 1,2-Dioxygenase, domain 1"/>
    <property type="match status" value="1"/>
</dbReference>